<dbReference type="PROSITE" id="PS51375">
    <property type="entry name" value="PPR"/>
    <property type="match status" value="3"/>
</dbReference>
<feature type="repeat" description="PPR" evidence="2">
    <location>
        <begin position="400"/>
        <end position="434"/>
    </location>
</feature>
<reference evidence="4 5" key="1">
    <citation type="submission" date="2019-01" db="EMBL/GenBank/DDBJ databases">
        <title>Draft genome sequence of Psathyrella aberdarensis IHI B618.</title>
        <authorList>
            <person name="Buettner E."/>
            <person name="Kellner H."/>
        </authorList>
    </citation>
    <scope>NUCLEOTIDE SEQUENCE [LARGE SCALE GENOMIC DNA]</scope>
    <source>
        <strain evidence="4 5">IHI B618</strain>
    </source>
</reference>
<comment type="caution">
    <text evidence="4">The sequence shown here is derived from an EMBL/GenBank/DDBJ whole genome shotgun (WGS) entry which is preliminary data.</text>
</comment>
<sequence length="849" mass="96812">MVLLSSREVYLDLEEPRGRKSRTRSNHPPHADFSRHLPYNPSSPPSLHGQRRHASLLLKEAPPAGLLFSTAPDHSDLTPDPQLRQAIIDQLVRKDFAKARKLLAHYTPLDSFWYSKQLFIESYAGNVGTAEQHFADFSALATPTVYEIRSLLMAYANSLDFSGLRYRFDELFASNSPHQLRIEYFYPAFSAMARASDASDRRLKEWRKRLRRAGFEPDSFIYSFMVQYYSKHNQTAAVTKIFEEIRSKGTEVGIRVYQNGMTYFARSKDLAAVKALFRRVLKTGLKPDLYLYTTLMHAHAEVRDWEGVLKVREDMKTNGVDPNQSIVAFNILLKASHSSGVPYHTIRTQFQSLESLGLTANAHTYCTVAEAAIQSNALADAFDYLQQMVDRHQTEPGFLNAHIFTILIDGCLRQGEGELANRVYSSMEEHGVRPTSLTFGKMLQGTARLPQEKQRGVWKTLETAPMGEGWKVPSLGRKTWYEHIYVPQMRAALQSGSTSKVQDIYDHVEAIGEEPTLMMNFILLDAYRRSFDAPSIHKLWPRMLQQASTNHHAADTLKSRRRRGGDTAASDILAPALSICLDALSSAGLHYSAIRAWNQYQTAGFRFDIHNWNHLVLALVRAGRVRVAFEVVEKVLLPFSRRPPTSSSTTREPSRSPPGLRTFFYPFTLAPTRFAAGRRLFRERSRIAARTQRHFDESLDTSDFLSSFKELVQASNIGNDWRIHKSVKRILARVLWRLRSGFTITPVPVKWNSRKINFRLNPLRAAGQLKVVMKRCPSAVLYIRESSKQRKPFRFRDNAIPLWAETRSTTGAETIREKGEEGEEEEEEEVTPYSQNSTITNEITEERVG</sequence>
<feature type="compositionally biased region" description="Polar residues" evidence="3">
    <location>
        <begin position="832"/>
        <end position="842"/>
    </location>
</feature>
<dbReference type="EMBL" id="SDEE01000015">
    <property type="protein sequence ID" value="RXW24673.1"/>
    <property type="molecule type" value="Genomic_DNA"/>
</dbReference>
<dbReference type="NCBIfam" id="TIGR00756">
    <property type="entry name" value="PPR"/>
    <property type="match status" value="2"/>
</dbReference>
<dbReference type="STRING" id="2316362.A0A4Q2DWP0"/>
<evidence type="ECO:0000313" key="4">
    <source>
        <dbReference type="EMBL" id="RXW24673.1"/>
    </source>
</evidence>
<feature type="repeat" description="PPR" evidence="2">
    <location>
        <begin position="218"/>
        <end position="252"/>
    </location>
</feature>
<proteinExistence type="predicted"/>
<accession>A0A4Q2DWP0</accession>
<evidence type="ECO:0000313" key="5">
    <source>
        <dbReference type="Proteomes" id="UP000290288"/>
    </source>
</evidence>
<dbReference type="InterPro" id="IPR051222">
    <property type="entry name" value="PPR/CCM1_RNA-binding"/>
</dbReference>
<dbReference type="InterPro" id="IPR011990">
    <property type="entry name" value="TPR-like_helical_dom_sf"/>
</dbReference>
<dbReference type="Pfam" id="PF13041">
    <property type="entry name" value="PPR_2"/>
    <property type="match status" value="1"/>
</dbReference>
<feature type="region of interest" description="Disordered" evidence="3">
    <location>
        <begin position="807"/>
        <end position="849"/>
    </location>
</feature>
<evidence type="ECO:0000256" key="2">
    <source>
        <dbReference type="PROSITE-ProRule" id="PRU00708"/>
    </source>
</evidence>
<organism evidence="4 5">
    <name type="scientific">Candolleomyces aberdarensis</name>
    <dbReference type="NCBI Taxonomy" id="2316362"/>
    <lineage>
        <taxon>Eukaryota</taxon>
        <taxon>Fungi</taxon>
        <taxon>Dikarya</taxon>
        <taxon>Basidiomycota</taxon>
        <taxon>Agaricomycotina</taxon>
        <taxon>Agaricomycetes</taxon>
        <taxon>Agaricomycetidae</taxon>
        <taxon>Agaricales</taxon>
        <taxon>Agaricineae</taxon>
        <taxon>Psathyrellaceae</taxon>
        <taxon>Candolleomyces</taxon>
    </lineage>
</organism>
<name>A0A4Q2DWP0_9AGAR</name>
<evidence type="ECO:0000256" key="1">
    <source>
        <dbReference type="ARBA" id="ARBA00022737"/>
    </source>
</evidence>
<dbReference type="Pfam" id="PF13812">
    <property type="entry name" value="PPR_3"/>
    <property type="match status" value="1"/>
</dbReference>
<dbReference type="Proteomes" id="UP000290288">
    <property type="component" value="Unassembled WGS sequence"/>
</dbReference>
<keyword evidence="5" id="KW-1185">Reference proteome</keyword>
<keyword evidence="1" id="KW-0677">Repeat</keyword>
<feature type="compositionally biased region" description="Acidic residues" evidence="3">
    <location>
        <begin position="820"/>
        <end position="830"/>
    </location>
</feature>
<dbReference type="PANTHER" id="PTHR47942">
    <property type="entry name" value="TETRATRICOPEPTIDE REPEAT (TPR)-LIKE SUPERFAMILY PROTEIN-RELATED"/>
    <property type="match status" value="1"/>
</dbReference>
<feature type="region of interest" description="Disordered" evidence="3">
    <location>
        <begin position="14"/>
        <end position="51"/>
    </location>
</feature>
<dbReference type="InterPro" id="IPR002885">
    <property type="entry name" value="PPR_rpt"/>
</dbReference>
<dbReference type="Gene3D" id="1.25.40.10">
    <property type="entry name" value="Tetratricopeptide repeat domain"/>
    <property type="match status" value="3"/>
</dbReference>
<feature type="repeat" description="PPR" evidence="2">
    <location>
        <begin position="288"/>
        <end position="322"/>
    </location>
</feature>
<evidence type="ECO:0000256" key="3">
    <source>
        <dbReference type="SAM" id="MobiDB-lite"/>
    </source>
</evidence>
<protein>
    <recommendedName>
        <fullName evidence="6">Pentacotripeptide-repeat region of PRORP domain-containing protein</fullName>
    </recommendedName>
</protein>
<dbReference type="AlphaFoldDB" id="A0A4Q2DWP0"/>
<evidence type="ECO:0008006" key="6">
    <source>
        <dbReference type="Google" id="ProtNLM"/>
    </source>
</evidence>
<dbReference type="OrthoDB" id="185373at2759"/>
<gene>
    <name evidence="4" type="ORF">EST38_g1183</name>
</gene>